<keyword evidence="1" id="KW-0175">Coiled coil</keyword>
<feature type="region of interest" description="Disordered" evidence="2">
    <location>
        <begin position="64"/>
        <end position="85"/>
    </location>
</feature>
<comment type="caution">
    <text evidence="4">The sequence shown here is derived from an EMBL/GenBank/DDBJ whole genome shotgun (WGS) entry which is preliminary data.</text>
</comment>
<evidence type="ECO:0000256" key="3">
    <source>
        <dbReference type="SAM" id="Phobius"/>
    </source>
</evidence>
<feature type="transmembrane region" description="Helical" evidence="3">
    <location>
        <begin position="15"/>
        <end position="32"/>
    </location>
</feature>
<sequence length="85" mass="9205">PQVAAPWYKPSRRDFIVAGLGSIIGGAAMYVYDTYIISDLVDELEEAEDDLDLAEEYVSRIANVPTMEDLQADDPAAPSGAQDAQ</sequence>
<keyword evidence="5" id="KW-1185">Reference proteome</keyword>
<dbReference type="Proteomes" id="UP000236333">
    <property type="component" value="Unassembled WGS sequence"/>
</dbReference>
<dbReference type="AlphaFoldDB" id="A0A2J8AIN5"/>
<gene>
    <name evidence="4" type="ORF">TSOC_000669</name>
</gene>
<dbReference type="EMBL" id="PGGS01000009">
    <property type="protein sequence ID" value="PNH12373.1"/>
    <property type="molecule type" value="Genomic_DNA"/>
</dbReference>
<evidence type="ECO:0000256" key="2">
    <source>
        <dbReference type="SAM" id="MobiDB-lite"/>
    </source>
</evidence>
<name>A0A2J8AIN5_9CHLO</name>
<protein>
    <submittedName>
        <fullName evidence="4">Uncharacterized protein</fullName>
    </submittedName>
</protein>
<evidence type="ECO:0000313" key="4">
    <source>
        <dbReference type="EMBL" id="PNH12373.1"/>
    </source>
</evidence>
<keyword evidence="3" id="KW-0812">Transmembrane</keyword>
<keyword evidence="3" id="KW-1133">Transmembrane helix</keyword>
<dbReference type="OrthoDB" id="547740at2759"/>
<accession>A0A2J8AIN5</accession>
<evidence type="ECO:0000256" key="1">
    <source>
        <dbReference type="SAM" id="Coils"/>
    </source>
</evidence>
<organism evidence="4 5">
    <name type="scientific">Tetrabaena socialis</name>
    <dbReference type="NCBI Taxonomy" id="47790"/>
    <lineage>
        <taxon>Eukaryota</taxon>
        <taxon>Viridiplantae</taxon>
        <taxon>Chlorophyta</taxon>
        <taxon>core chlorophytes</taxon>
        <taxon>Chlorophyceae</taxon>
        <taxon>CS clade</taxon>
        <taxon>Chlamydomonadales</taxon>
        <taxon>Tetrabaenaceae</taxon>
        <taxon>Tetrabaena</taxon>
    </lineage>
</organism>
<feature type="coiled-coil region" evidence="1">
    <location>
        <begin position="37"/>
        <end position="64"/>
    </location>
</feature>
<reference evidence="4 5" key="1">
    <citation type="journal article" date="2017" name="Mol. Biol. Evol.">
        <title>The 4-celled Tetrabaena socialis nuclear genome reveals the essential components for genetic control of cell number at the origin of multicellularity in the volvocine lineage.</title>
        <authorList>
            <person name="Featherston J."/>
            <person name="Arakaki Y."/>
            <person name="Hanschen E.R."/>
            <person name="Ferris P.J."/>
            <person name="Michod R.E."/>
            <person name="Olson B.J.S.C."/>
            <person name="Nozaki H."/>
            <person name="Durand P.M."/>
        </authorList>
    </citation>
    <scope>NUCLEOTIDE SEQUENCE [LARGE SCALE GENOMIC DNA]</scope>
    <source>
        <strain evidence="4 5">NIES-571</strain>
    </source>
</reference>
<keyword evidence="3" id="KW-0472">Membrane</keyword>
<feature type="non-terminal residue" evidence="4">
    <location>
        <position position="1"/>
    </location>
</feature>
<evidence type="ECO:0000313" key="5">
    <source>
        <dbReference type="Proteomes" id="UP000236333"/>
    </source>
</evidence>
<proteinExistence type="predicted"/>